<evidence type="ECO:0000256" key="5">
    <source>
        <dbReference type="ARBA" id="ARBA00022741"/>
    </source>
</evidence>
<dbReference type="PROSITE" id="PS50113">
    <property type="entry name" value="PAC"/>
    <property type="match status" value="1"/>
</dbReference>
<reference evidence="12 13" key="1">
    <citation type="submission" date="2020-08" db="EMBL/GenBank/DDBJ databases">
        <title>Bridging the membrane lipid divide: bacteria of the FCB group superphylum have the potential to synthesize archaeal ether lipids.</title>
        <authorList>
            <person name="Villanueva L."/>
            <person name="Von Meijenfeldt F.A.B."/>
            <person name="Westbye A.B."/>
            <person name="Yadav S."/>
            <person name="Hopmans E.C."/>
            <person name="Dutilh B.E."/>
            <person name="Sinninghe Damste J.S."/>
        </authorList>
    </citation>
    <scope>NUCLEOTIDE SEQUENCE [LARGE SCALE GENOMIC DNA]</scope>
    <source>
        <strain evidence="12">NIOZ-UU47</strain>
    </source>
</reference>
<evidence type="ECO:0000259" key="11">
    <source>
        <dbReference type="PROSITE" id="PS50113"/>
    </source>
</evidence>
<evidence type="ECO:0000313" key="13">
    <source>
        <dbReference type="Proteomes" id="UP000614424"/>
    </source>
</evidence>
<evidence type="ECO:0000256" key="1">
    <source>
        <dbReference type="ARBA" id="ARBA00000085"/>
    </source>
</evidence>
<evidence type="ECO:0000256" key="6">
    <source>
        <dbReference type="ARBA" id="ARBA00022777"/>
    </source>
</evidence>
<dbReference type="Gene3D" id="3.30.565.10">
    <property type="entry name" value="Histidine kinase-like ATPase, C-terminal domain"/>
    <property type="match status" value="1"/>
</dbReference>
<proteinExistence type="predicted"/>
<dbReference type="InterPro" id="IPR000700">
    <property type="entry name" value="PAS-assoc_C"/>
</dbReference>
<dbReference type="PROSITE" id="PS50112">
    <property type="entry name" value="PAS"/>
    <property type="match status" value="1"/>
</dbReference>
<evidence type="ECO:0000256" key="7">
    <source>
        <dbReference type="ARBA" id="ARBA00022840"/>
    </source>
</evidence>
<dbReference type="Pfam" id="PF13426">
    <property type="entry name" value="PAS_9"/>
    <property type="match status" value="1"/>
</dbReference>
<dbReference type="Pfam" id="PF00512">
    <property type="entry name" value="HisKA"/>
    <property type="match status" value="1"/>
</dbReference>
<evidence type="ECO:0000256" key="8">
    <source>
        <dbReference type="ARBA" id="ARBA00023012"/>
    </source>
</evidence>
<comment type="caution">
    <text evidence="12">The sequence shown here is derived from an EMBL/GenBank/DDBJ whole genome shotgun (WGS) entry which is preliminary data.</text>
</comment>
<dbReference type="AlphaFoldDB" id="A0A8J6NDP8"/>
<dbReference type="InterPro" id="IPR004358">
    <property type="entry name" value="Sig_transdc_His_kin-like_C"/>
</dbReference>
<dbReference type="SMART" id="SM00086">
    <property type="entry name" value="PAC"/>
    <property type="match status" value="1"/>
</dbReference>
<evidence type="ECO:0000256" key="3">
    <source>
        <dbReference type="ARBA" id="ARBA00022553"/>
    </source>
</evidence>
<feature type="domain" description="PAC" evidence="11">
    <location>
        <begin position="318"/>
        <end position="370"/>
    </location>
</feature>
<feature type="domain" description="PAS" evidence="10">
    <location>
        <begin position="243"/>
        <end position="288"/>
    </location>
</feature>
<keyword evidence="4" id="KW-0808">Transferase</keyword>
<dbReference type="EMBL" id="JACNJZ010000092">
    <property type="protein sequence ID" value="MBC8317522.1"/>
    <property type="molecule type" value="Genomic_DNA"/>
</dbReference>
<dbReference type="CDD" id="cd00130">
    <property type="entry name" value="PAS"/>
    <property type="match status" value="1"/>
</dbReference>
<dbReference type="CDD" id="cd00082">
    <property type="entry name" value="HisKA"/>
    <property type="match status" value="1"/>
</dbReference>
<dbReference type="InterPro" id="IPR036890">
    <property type="entry name" value="HATPase_C_sf"/>
</dbReference>
<gene>
    <name evidence="12" type="ORF">H8E41_06415</name>
</gene>
<dbReference type="SUPFAM" id="SSF55781">
    <property type="entry name" value="GAF domain-like"/>
    <property type="match status" value="1"/>
</dbReference>
<keyword evidence="7" id="KW-0067">ATP-binding</keyword>
<dbReference type="Proteomes" id="UP000614424">
    <property type="component" value="Unassembled WGS sequence"/>
</dbReference>
<organism evidence="12 13">
    <name type="scientific">Candidatus Desulfobia pelagia</name>
    <dbReference type="NCBI Taxonomy" id="2841692"/>
    <lineage>
        <taxon>Bacteria</taxon>
        <taxon>Pseudomonadati</taxon>
        <taxon>Thermodesulfobacteriota</taxon>
        <taxon>Desulfobulbia</taxon>
        <taxon>Desulfobulbales</taxon>
        <taxon>Desulfobulbaceae</taxon>
        <taxon>Candidatus Desulfobia</taxon>
    </lineage>
</organism>
<dbReference type="SMART" id="SM00091">
    <property type="entry name" value="PAS"/>
    <property type="match status" value="1"/>
</dbReference>
<dbReference type="PANTHER" id="PTHR43065:SF10">
    <property type="entry name" value="PEROXIDE STRESS-ACTIVATED HISTIDINE KINASE MAK3"/>
    <property type="match status" value="1"/>
</dbReference>
<dbReference type="NCBIfam" id="TIGR00229">
    <property type="entry name" value="sensory_box"/>
    <property type="match status" value="1"/>
</dbReference>
<dbReference type="PRINTS" id="PR00344">
    <property type="entry name" value="BCTRLSENSOR"/>
</dbReference>
<dbReference type="Gene3D" id="3.30.450.20">
    <property type="entry name" value="PAS domain"/>
    <property type="match status" value="1"/>
</dbReference>
<keyword evidence="3" id="KW-0597">Phosphoprotein</keyword>
<dbReference type="InterPro" id="IPR029016">
    <property type="entry name" value="GAF-like_dom_sf"/>
</dbReference>
<dbReference type="InterPro" id="IPR003594">
    <property type="entry name" value="HATPase_dom"/>
</dbReference>
<dbReference type="GO" id="GO:0005524">
    <property type="term" value="F:ATP binding"/>
    <property type="evidence" value="ECO:0007669"/>
    <property type="project" value="UniProtKB-KW"/>
</dbReference>
<evidence type="ECO:0000256" key="2">
    <source>
        <dbReference type="ARBA" id="ARBA00012438"/>
    </source>
</evidence>
<protein>
    <recommendedName>
        <fullName evidence="2">histidine kinase</fullName>
        <ecNumber evidence="2">2.7.13.3</ecNumber>
    </recommendedName>
</protein>
<dbReference type="PROSITE" id="PS50109">
    <property type="entry name" value="HIS_KIN"/>
    <property type="match status" value="1"/>
</dbReference>
<evidence type="ECO:0000259" key="9">
    <source>
        <dbReference type="PROSITE" id="PS50109"/>
    </source>
</evidence>
<dbReference type="SUPFAM" id="SSF47384">
    <property type="entry name" value="Homodimeric domain of signal transducing histidine kinase"/>
    <property type="match status" value="1"/>
</dbReference>
<name>A0A8J6NDP8_9BACT</name>
<dbReference type="SUPFAM" id="SSF55874">
    <property type="entry name" value="ATPase domain of HSP90 chaperone/DNA topoisomerase II/histidine kinase"/>
    <property type="match status" value="1"/>
</dbReference>
<feature type="domain" description="Histidine kinase" evidence="9">
    <location>
        <begin position="383"/>
        <end position="608"/>
    </location>
</feature>
<dbReference type="InterPro" id="IPR035965">
    <property type="entry name" value="PAS-like_dom_sf"/>
</dbReference>
<evidence type="ECO:0000313" key="12">
    <source>
        <dbReference type="EMBL" id="MBC8317522.1"/>
    </source>
</evidence>
<keyword evidence="8" id="KW-0902">Two-component regulatory system</keyword>
<dbReference type="SMART" id="SM00387">
    <property type="entry name" value="HATPase_c"/>
    <property type="match status" value="1"/>
</dbReference>
<dbReference type="InterPro" id="IPR036097">
    <property type="entry name" value="HisK_dim/P_sf"/>
</dbReference>
<dbReference type="PANTHER" id="PTHR43065">
    <property type="entry name" value="SENSOR HISTIDINE KINASE"/>
    <property type="match status" value="1"/>
</dbReference>
<comment type="catalytic activity">
    <reaction evidence="1">
        <text>ATP + protein L-histidine = ADP + protein N-phospho-L-histidine.</text>
        <dbReference type="EC" id="2.7.13.3"/>
    </reaction>
</comment>
<dbReference type="InterPro" id="IPR003661">
    <property type="entry name" value="HisK_dim/P_dom"/>
</dbReference>
<dbReference type="Gene3D" id="3.30.450.40">
    <property type="match status" value="1"/>
</dbReference>
<dbReference type="SUPFAM" id="SSF55785">
    <property type="entry name" value="PYP-like sensor domain (PAS domain)"/>
    <property type="match status" value="1"/>
</dbReference>
<dbReference type="Gene3D" id="1.10.287.130">
    <property type="match status" value="1"/>
</dbReference>
<dbReference type="InterPro" id="IPR005467">
    <property type="entry name" value="His_kinase_dom"/>
</dbReference>
<evidence type="ECO:0000259" key="10">
    <source>
        <dbReference type="PROSITE" id="PS50112"/>
    </source>
</evidence>
<dbReference type="GO" id="GO:0000155">
    <property type="term" value="F:phosphorelay sensor kinase activity"/>
    <property type="evidence" value="ECO:0007669"/>
    <property type="project" value="InterPro"/>
</dbReference>
<evidence type="ECO:0000256" key="4">
    <source>
        <dbReference type="ARBA" id="ARBA00022679"/>
    </source>
</evidence>
<dbReference type="InterPro" id="IPR000014">
    <property type="entry name" value="PAS"/>
</dbReference>
<accession>A0A8J6NDP8</accession>
<keyword evidence="6" id="KW-0418">Kinase</keyword>
<dbReference type="EC" id="2.7.13.3" evidence="2"/>
<keyword evidence="5" id="KW-0547">Nucleotide-binding</keyword>
<sequence length="623" mass="69393">MPEAIKDLRSLYRSARRMARSDDVNVLFDCLVEDLANCTGLERILVLRRDRDSNSLESRVFYGFEGLSQKTLQVPFDQVNGLLRKVYTDREPLSVVGFTDTGAALSGNKTCGILRDGSRINSHSNRRSRINLCIADLDPEQGCPSEHDRFKHYSIMNLEHHDKTISFLLGDSRSFLILPICDDRAFYGYVLADKCTSGDEISYEEIRLAAAMTSHSAYAVGRALHQKKMVGKIETQLNEIEHLKSFYESIIQNLRSGLITVDRSMNISDTNNAAVSLLGYSHDELLGRPLESLFATSLQDQECRFFDHIDEIDTCMGSLAEVTMQRRDGRVFPVEICYSVITDREGEINGLSCIFKDISKRKELEHDLARVDKLASLGELAAGMAHEIKNPLAGIASALQVLARNFQKESPHQFIFNEVQDQVRRLDSFITDLLQFARPGKTNFSELDLTEIIDKALFLVSKELDDKHIQVQCTLAKNHPVPQGDRGQLQQVFLNIILNAIDAIEEGGFLHISSRWEPAIGFGEQRCVNPSCQENKGRVLVAFKDSGVGIAPDSLEAIFNPFHTSKHNGTGLGLSISQRVMEQHGGKIVVESEVGAGSTFTVLLPICVAGEAEEKVLQEVQAG</sequence>
<dbReference type="Pfam" id="PF02518">
    <property type="entry name" value="HATPase_c"/>
    <property type="match status" value="1"/>
</dbReference>
<dbReference type="InterPro" id="IPR001610">
    <property type="entry name" value="PAC"/>
</dbReference>
<dbReference type="SMART" id="SM00388">
    <property type="entry name" value="HisKA"/>
    <property type="match status" value="1"/>
</dbReference>